<dbReference type="Gene3D" id="3.40.50.1820">
    <property type="entry name" value="alpha/beta hydrolase"/>
    <property type="match status" value="1"/>
</dbReference>
<proteinExistence type="inferred from homology"/>
<dbReference type="Proteomes" id="UP000030678">
    <property type="component" value="Unassembled WGS sequence"/>
</dbReference>
<keyword evidence="1" id="KW-0378">Hydrolase</keyword>
<comment type="similarity">
    <text evidence="2">Belongs to the AB hydrolase superfamily. Epoxide hydrolase family.</text>
</comment>
<protein>
    <recommendedName>
        <fullName evidence="3">AB hydrolase-1 domain-containing protein</fullName>
    </recommendedName>
</protein>
<dbReference type="EMBL" id="KB822698">
    <property type="protein sequence ID" value="ETI27446.1"/>
    <property type="molecule type" value="Genomic_DNA"/>
</dbReference>
<dbReference type="Pfam" id="PF00561">
    <property type="entry name" value="Abhydrolase_1"/>
    <property type="match status" value="1"/>
</dbReference>
<dbReference type="SUPFAM" id="SSF53474">
    <property type="entry name" value="alpha/beta-Hydrolases"/>
    <property type="match status" value="1"/>
</dbReference>
<dbReference type="GO" id="GO:0016787">
    <property type="term" value="F:hydrolase activity"/>
    <property type="evidence" value="ECO:0007669"/>
    <property type="project" value="UniProtKB-KW"/>
</dbReference>
<dbReference type="AlphaFoldDB" id="V9DLC4"/>
<evidence type="ECO:0000259" key="3">
    <source>
        <dbReference type="Pfam" id="PF00561"/>
    </source>
</evidence>
<dbReference type="PANTHER" id="PTHR43329">
    <property type="entry name" value="EPOXIDE HYDROLASE"/>
    <property type="match status" value="1"/>
</dbReference>
<dbReference type="HOGENOM" id="CLU_020336_7_0_1"/>
<name>V9DLC4_9EURO</name>
<gene>
    <name evidence="4" type="ORF">G647_09636</name>
</gene>
<dbReference type="PRINTS" id="PR00412">
    <property type="entry name" value="EPOXHYDRLASE"/>
</dbReference>
<feature type="domain" description="AB hydrolase-1" evidence="3">
    <location>
        <begin position="29"/>
        <end position="314"/>
    </location>
</feature>
<evidence type="ECO:0000256" key="2">
    <source>
        <dbReference type="ARBA" id="ARBA00038334"/>
    </source>
</evidence>
<dbReference type="InterPro" id="IPR000639">
    <property type="entry name" value="Epox_hydrolase-like"/>
</dbReference>
<dbReference type="OrthoDB" id="284184at2759"/>
<accession>V9DLC4</accession>
<evidence type="ECO:0000313" key="5">
    <source>
        <dbReference type="Proteomes" id="UP000030678"/>
    </source>
</evidence>
<organism evidence="4 5">
    <name type="scientific">Cladophialophora carrionii CBS 160.54</name>
    <dbReference type="NCBI Taxonomy" id="1279043"/>
    <lineage>
        <taxon>Eukaryota</taxon>
        <taxon>Fungi</taxon>
        <taxon>Dikarya</taxon>
        <taxon>Ascomycota</taxon>
        <taxon>Pezizomycotina</taxon>
        <taxon>Eurotiomycetes</taxon>
        <taxon>Chaetothyriomycetidae</taxon>
        <taxon>Chaetothyriales</taxon>
        <taxon>Herpotrichiellaceae</taxon>
        <taxon>Cladophialophora</taxon>
    </lineage>
</organism>
<sequence>MDKLEKKTLDVSRGFTYTYYTCPAKDNKPTLLLIHGFPDAPDTFEEAIRDYLLPNGYGIIAIDCLGYNGTSKPTDTESYNFQLMAQDTKEIVDKEGLDKVVPVGHDWGAGVAQRFYNFHADRCSGLVLMNVSYLIPTPDQPFSLDGVLQLTEGIFGYGIYWYWQLFTAEDGAEIMGSHLDSMWDVAHGAPETWLDTLCTKDGVRDFILADKRQPTMAYATEERKQKWIASFKEPPGFDAPLNYYRAMVSGVQDEANKHIPKENIPINVPFLFFGGQRDYVCRPEMLQLSLDAGLIPDCTKVVIDSGHWAHLEKPKEFGEAIVGWLKEKF</sequence>
<dbReference type="VEuPathDB" id="FungiDB:G647_09636"/>
<evidence type="ECO:0000313" key="4">
    <source>
        <dbReference type="EMBL" id="ETI27446.1"/>
    </source>
</evidence>
<reference evidence="4 5" key="1">
    <citation type="submission" date="2013-03" db="EMBL/GenBank/DDBJ databases">
        <title>The Genome Sequence of Cladophialophora carrionii CBS 160.54.</title>
        <authorList>
            <consortium name="The Broad Institute Genomics Platform"/>
            <person name="Cuomo C."/>
            <person name="de Hoog S."/>
            <person name="Gorbushina A."/>
            <person name="Walker B."/>
            <person name="Young S.K."/>
            <person name="Zeng Q."/>
            <person name="Gargeya S."/>
            <person name="Fitzgerald M."/>
            <person name="Haas B."/>
            <person name="Abouelleil A."/>
            <person name="Allen A.W."/>
            <person name="Alvarado L."/>
            <person name="Arachchi H.M."/>
            <person name="Berlin A.M."/>
            <person name="Chapman S.B."/>
            <person name="Gainer-Dewar J."/>
            <person name="Goldberg J."/>
            <person name="Griggs A."/>
            <person name="Gujja S."/>
            <person name="Hansen M."/>
            <person name="Howarth C."/>
            <person name="Imamovic A."/>
            <person name="Ireland A."/>
            <person name="Larimer J."/>
            <person name="McCowan C."/>
            <person name="Murphy C."/>
            <person name="Pearson M."/>
            <person name="Poon T.W."/>
            <person name="Priest M."/>
            <person name="Roberts A."/>
            <person name="Saif S."/>
            <person name="Shea T."/>
            <person name="Sisk P."/>
            <person name="Sykes S."/>
            <person name="Wortman J."/>
            <person name="Nusbaum C."/>
            <person name="Birren B."/>
        </authorList>
    </citation>
    <scope>NUCLEOTIDE SEQUENCE [LARGE SCALE GENOMIC DNA]</scope>
    <source>
        <strain evidence="4 5">CBS 160.54</strain>
    </source>
</reference>
<dbReference type="RefSeq" id="XP_008723852.1">
    <property type="nucleotide sequence ID" value="XM_008725630.1"/>
</dbReference>
<dbReference type="GeneID" id="19988129"/>
<dbReference type="InterPro" id="IPR000073">
    <property type="entry name" value="AB_hydrolase_1"/>
</dbReference>
<evidence type="ECO:0000256" key="1">
    <source>
        <dbReference type="ARBA" id="ARBA00022801"/>
    </source>
</evidence>
<dbReference type="InterPro" id="IPR029058">
    <property type="entry name" value="AB_hydrolase_fold"/>
</dbReference>